<gene>
    <name evidence="6" type="primary">def</name>
    <name evidence="7" type="ORF">PTI45_00173</name>
</gene>
<feature type="binding site" evidence="6">
    <location>
        <position position="117"/>
    </location>
    <ligand>
        <name>Fe cation</name>
        <dbReference type="ChEBI" id="CHEBI:24875"/>
    </ligand>
</feature>
<dbReference type="InterPro" id="IPR036821">
    <property type="entry name" value="Peptide_deformylase_sf"/>
</dbReference>
<keyword evidence="5 6" id="KW-0408">Iron</keyword>
<dbReference type="PIRSF" id="PIRSF004749">
    <property type="entry name" value="Pep_def"/>
    <property type="match status" value="1"/>
</dbReference>
<dbReference type="CDD" id="cd00487">
    <property type="entry name" value="Pep_deformylase"/>
    <property type="match status" value="1"/>
</dbReference>
<keyword evidence="8" id="KW-1185">Reference proteome</keyword>
<comment type="caution">
    <text evidence="7">The sequence shown here is derived from an EMBL/GenBank/DDBJ whole genome shotgun (WGS) entry which is preliminary data.</text>
</comment>
<dbReference type="PRINTS" id="PR01576">
    <property type="entry name" value="PDEFORMYLASE"/>
</dbReference>
<dbReference type="GO" id="GO:0042586">
    <property type="term" value="F:peptide deformylase activity"/>
    <property type="evidence" value="ECO:0007669"/>
    <property type="project" value="UniProtKB-UniRule"/>
</dbReference>
<dbReference type="PANTHER" id="PTHR10458">
    <property type="entry name" value="PEPTIDE DEFORMYLASE"/>
    <property type="match status" value="1"/>
</dbReference>
<evidence type="ECO:0000256" key="1">
    <source>
        <dbReference type="ARBA" id="ARBA00010759"/>
    </source>
</evidence>
<evidence type="ECO:0000313" key="7">
    <source>
        <dbReference type="EMBL" id="ODP30452.1"/>
    </source>
</evidence>
<feature type="binding site" evidence="6">
    <location>
        <position position="164"/>
    </location>
    <ligand>
        <name>Fe cation</name>
        <dbReference type="ChEBI" id="CHEBI:24875"/>
    </ligand>
</feature>
<evidence type="ECO:0000256" key="3">
    <source>
        <dbReference type="ARBA" id="ARBA00022801"/>
    </source>
</evidence>
<dbReference type="AlphaFoldDB" id="A0A1E3L9E7"/>
<dbReference type="GO" id="GO:0046872">
    <property type="term" value="F:metal ion binding"/>
    <property type="evidence" value="ECO:0007669"/>
    <property type="project" value="UniProtKB-KW"/>
</dbReference>
<keyword evidence="2 6" id="KW-0479">Metal-binding</keyword>
<dbReference type="PATRIC" id="fig|1886670.3.peg.174"/>
<comment type="cofactor">
    <cofactor evidence="6">
        <name>Fe(2+)</name>
        <dbReference type="ChEBI" id="CHEBI:29033"/>
    </cofactor>
    <text evidence="6">Binds 1 Fe(2+) ion.</text>
</comment>
<dbReference type="STRING" id="1886670.PTI45_00173"/>
<dbReference type="EC" id="3.5.1.88" evidence="6"/>
<dbReference type="Gene3D" id="3.90.45.10">
    <property type="entry name" value="Peptide deformylase"/>
    <property type="match status" value="1"/>
</dbReference>
<sequence length="191" mass="22052">MNNSSLSFITMDEIVREGDPILRKVVDPVKLPLSEEDRKRANRMMEFLKKSQDEQLAEKYGLRPGIGLSANQIGWNGRVFVVYFTDDQDRQLEYIFCNPKLVSHSTAMVYLEHGEGCLSVDRDVEGFVPRYEKITIKAFNPEGKPFTLKLKGFAAVVMQHELDHLNGVMFYDHMDKKDPNRLPDVEFIRPL</sequence>
<feature type="binding site" evidence="6">
    <location>
        <position position="160"/>
    </location>
    <ligand>
        <name>Fe cation</name>
        <dbReference type="ChEBI" id="CHEBI:24875"/>
    </ligand>
</feature>
<feature type="active site" evidence="6">
    <location>
        <position position="161"/>
    </location>
</feature>
<keyword evidence="3 6" id="KW-0378">Hydrolase</keyword>
<evidence type="ECO:0000256" key="5">
    <source>
        <dbReference type="ARBA" id="ARBA00023004"/>
    </source>
</evidence>
<proteinExistence type="inferred from homology"/>
<comment type="catalytic activity">
    <reaction evidence="6">
        <text>N-terminal N-formyl-L-methionyl-[peptide] + H2O = N-terminal L-methionyl-[peptide] + formate</text>
        <dbReference type="Rhea" id="RHEA:24420"/>
        <dbReference type="Rhea" id="RHEA-COMP:10639"/>
        <dbReference type="Rhea" id="RHEA-COMP:10640"/>
        <dbReference type="ChEBI" id="CHEBI:15377"/>
        <dbReference type="ChEBI" id="CHEBI:15740"/>
        <dbReference type="ChEBI" id="CHEBI:49298"/>
        <dbReference type="ChEBI" id="CHEBI:64731"/>
        <dbReference type="EC" id="3.5.1.88"/>
    </reaction>
</comment>
<dbReference type="Proteomes" id="UP000094578">
    <property type="component" value="Unassembled WGS sequence"/>
</dbReference>
<dbReference type="Pfam" id="PF01327">
    <property type="entry name" value="Pep_deformylase"/>
    <property type="match status" value="1"/>
</dbReference>
<reference evidence="7 8" key="1">
    <citation type="submission" date="2016-08" db="EMBL/GenBank/DDBJ databases">
        <title>Genome sequencing of Paenibacillus sp. TI45-13ar, isolated from Korean traditional nuruk.</title>
        <authorList>
            <person name="Kim S.-J."/>
        </authorList>
    </citation>
    <scope>NUCLEOTIDE SEQUENCE [LARGE SCALE GENOMIC DNA]</scope>
    <source>
        <strain evidence="7 8">TI45-13ar</strain>
    </source>
</reference>
<dbReference type="SUPFAM" id="SSF56420">
    <property type="entry name" value="Peptide deformylase"/>
    <property type="match status" value="1"/>
</dbReference>
<evidence type="ECO:0000256" key="6">
    <source>
        <dbReference type="HAMAP-Rule" id="MF_00163"/>
    </source>
</evidence>
<dbReference type="EMBL" id="MDER01000002">
    <property type="protein sequence ID" value="ODP30452.1"/>
    <property type="molecule type" value="Genomic_DNA"/>
</dbReference>
<dbReference type="NCBIfam" id="TIGR00079">
    <property type="entry name" value="pept_deformyl"/>
    <property type="match status" value="1"/>
</dbReference>
<dbReference type="InterPro" id="IPR023635">
    <property type="entry name" value="Peptide_deformylase"/>
</dbReference>
<dbReference type="GO" id="GO:0006412">
    <property type="term" value="P:translation"/>
    <property type="evidence" value="ECO:0007669"/>
    <property type="project" value="UniProtKB-UniRule"/>
</dbReference>
<evidence type="ECO:0000256" key="4">
    <source>
        <dbReference type="ARBA" id="ARBA00022917"/>
    </source>
</evidence>
<accession>A0A1E3L9E7</accession>
<dbReference type="RefSeq" id="WP_069325660.1">
    <property type="nucleotide sequence ID" value="NZ_MDER01000002.1"/>
</dbReference>
<evidence type="ECO:0000256" key="2">
    <source>
        <dbReference type="ARBA" id="ARBA00022723"/>
    </source>
</evidence>
<dbReference type="HAMAP" id="MF_00163">
    <property type="entry name" value="Pep_deformylase"/>
    <property type="match status" value="1"/>
</dbReference>
<comment type="similarity">
    <text evidence="1 6">Belongs to the polypeptide deformylase family.</text>
</comment>
<dbReference type="PANTHER" id="PTHR10458:SF8">
    <property type="entry name" value="PEPTIDE DEFORMYLASE 2"/>
    <property type="match status" value="1"/>
</dbReference>
<protein>
    <recommendedName>
        <fullName evidence="6">Peptide deformylase</fullName>
        <shortName evidence="6">PDF</shortName>
        <ecNumber evidence="6">3.5.1.88</ecNumber>
    </recommendedName>
    <alternativeName>
        <fullName evidence="6">Polypeptide deformylase</fullName>
    </alternativeName>
</protein>
<evidence type="ECO:0000313" key="8">
    <source>
        <dbReference type="Proteomes" id="UP000094578"/>
    </source>
</evidence>
<organism evidence="7 8">
    <name type="scientific">Paenibacillus nuruki</name>
    <dbReference type="NCBI Taxonomy" id="1886670"/>
    <lineage>
        <taxon>Bacteria</taxon>
        <taxon>Bacillati</taxon>
        <taxon>Bacillota</taxon>
        <taxon>Bacilli</taxon>
        <taxon>Bacillales</taxon>
        <taxon>Paenibacillaceae</taxon>
        <taxon>Paenibacillus</taxon>
    </lineage>
</organism>
<dbReference type="FunFam" id="3.90.45.10:FF:000002">
    <property type="entry name" value="Peptide deformylase"/>
    <property type="match status" value="1"/>
</dbReference>
<keyword evidence="4 6" id="KW-0648">Protein biosynthesis</keyword>
<comment type="function">
    <text evidence="6">Removes the formyl group from the N-terminal Met of newly synthesized proteins. Requires at least a dipeptide for an efficient rate of reaction. N-terminal L-methionine is a prerequisite for activity but the enzyme has broad specificity at other positions.</text>
</comment>
<name>A0A1E3L9E7_9BACL</name>